<protein>
    <recommendedName>
        <fullName evidence="3">ESX-1 secretion-associated protein</fullName>
    </recommendedName>
</protein>
<proteinExistence type="predicted"/>
<name>A0ABN3MUZ0_9ACTN</name>
<comment type="caution">
    <text evidence="1">The sequence shown here is derived from an EMBL/GenBank/DDBJ whole genome shotgun (WGS) entry which is preliminary data.</text>
</comment>
<sequence>MSDGFSATPESIDGSANLLVEIAGLLQEGRLDGKLGTAARAPRSHPDVAGKVDQFSRFAQDQHQDLVLLLTALSTALKTTGSNYTKIDQETRDGFTTFLDNSQYVAAKDR</sequence>
<evidence type="ECO:0008006" key="3">
    <source>
        <dbReference type="Google" id="ProtNLM"/>
    </source>
</evidence>
<dbReference type="RefSeq" id="WP_344385906.1">
    <property type="nucleotide sequence ID" value="NZ_BAAATA010000048.1"/>
</dbReference>
<dbReference type="Proteomes" id="UP001501358">
    <property type="component" value="Unassembled WGS sequence"/>
</dbReference>
<organism evidence="1 2">
    <name type="scientific">Streptomyces thermolineatus</name>
    <dbReference type="NCBI Taxonomy" id="44033"/>
    <lineage>
        <taxon>Bacteria</taxon>
        <taxon>Bacillati</taxon>
        <taxon>Actinomycetota</taxon>
        <taxon>Actinomycetes</taxon>
        <taxon>Kitasatosporales</taxon>
        <taxon>Streptomycetaceae</taxon>
        <taxon>Streptomyces</taxon>
    </lineage>
</organism>
<keyword evidence="2" id="KW-1185">Reference proteome</keyword>
<accession>A0ABN3MUZ0</accession>
<evidence type="ECO:0000313" key="2">
    <source>
        <dbReference type="Proteomes" id="UP001501358"/>
    </source>
</evidence>
<evidence type="ECO:0000313" key="1">
    <source>
        <dbReference type="EMBL" id="GAA2509450.1"/>
    </source>
</evidence>
<reference evidence="1 2" key="1">
    <citation type="journal article" date="2019" name="Int. J. Syst. Evol. Microbiol.">
        <title>The Global Catalogue of Microorganisms (GCM) 10K type strain sequencing project: providing services to taxonomists for standard genome sequencing and annotation.</title>
        <authorList>
            <consortium name="The Broad Institute Genomics Platform"/>
            <consortium name="The Broad Institute Genome Sequencing Center for Infectious Disease"/>
            <person name="Wu L."/>
            <person name="Ma J."/>
        </authorList>
    </citation>
    <scope>NUCLEOTIDE SEQUENCE [LARGE SCALE GENOMIC DNA]</scope>
    <source>
        <strain evidence="1 2">JCM 6307</strain>
    </source>
</reference>
<dbReference type="EMBL" id="BAAATA010000048">
    <property type="protein sequence ID" value="GAA2509450.1"/>
    <property type="molecule type" value="Genomic_DNA"/>
</dbReference>
<gene>
    <name evidence="1" type="ORF">GCM10010406_52370</name>
</gene>